<dbReference type="Gene3D" id="3.40.50.300">
    <property type="entry name" value="P-loop containing nucleotide triphosphate hydrolases"/>
    <property type="match status" value="1"/>
</dbReference>
<dbReference type="Gene3D" id="3.30.70.1230">
    <property type="entry name" value="Nucleotide cyclase"/>
    <property type="match status" value="1"/>
</dbReference>
<feature type="domain" description="SAM" evidence="3">
    <location>
        <begin position="1"/>
        <end position="61"/>
    </location>
</feature>
<dbReference type="InterPro" id="IPR011990">
    <property type="entry name" value="TPR-like_helical_dom_sf"/>
</dbReference>
<evidence type="ECO:0000256" key="2">
    <source>
        <dbReference type="ARBA" id="ARBA00022840"/>
    </source>
</evidence>
<dbReference type="InterPro" id="IPR027417">
    <property type="entry name" value="P-loop_NTPase"/>
</dbReference>
<evidence type="ECO:0000313" key="5">
    <source>
        <dbReference type="EMBL" id="MBP0113916.1"/>
    </source>
</evidence>
<keyword evidence="1" id="KW-0547">Nucleotide-binding</keyword>
<evidence type="ECO:0000259" key="3">
    <source>
        <dbReference type="PROSITE" id="PS50105"/>
    </source>
</evidence>
<dbReference type="CDD" id="cd09487">
    <property type="entry name" value="SAM_superfamily"/>
    <property type="match status" value="1"/>
</dbReference>
<dbReference type="GO" id="GO:0005524">
    <property type="term" value="F:ATP binding"/>
    <property type="evidence" value="ECO:0007669"/>
    <property type="project" value="UniProtKB-KW"/>
</dbReference>
<dbReference type="Pfam" id="PF00536">
    <property type="entry name" value="SAM_1"/>
    <property type="match status" value="1"/>
</dbReference>
<keyword evidence="2" id="KW-0067">ATP-binding</keyword>
<dbReference type="Gene3D" id="1.25.40.10">
    <property type="entry name" value="Tetratricopeptide repeat domain"/>
    <property type="match status" value="1"/>
</dbReference>
<dbReference type="InterPro" id="IPR029787">
    <property type="entry name" value="Nucleotide_cyclase"/>
</dbReference>
<dbReference type="PROSITE" id="PS50105">
    <property type="entry name" value="SAM_DOMAIN"/>
    <property type="match status" value="1"/>
</dbReference>
<feature type="domain" description="Guanylate cyclase" evidence="4">
    <location>
        <begin position="84"/>
        <end position="213"/>
    </location>
</feature>
<evidence type="ECO:0000313" key="8">
    <source>
        <dbReference type="Proteomes" id="UP000669317"/>
    </source>
</evidence>
<protein>
    <submittedName>
        <fullName evidence="5">AAA family ATPase</fullName>
    </submittedName>
    <submittedName>
        <fullName evidence="6">Adenylate/guanylate cyclase family protein</fullName>
    </submittedName>
</protein>
<dbReference type="InterPro" id="IPR001054">
    <property type="entry name" value="A/G_cyclase"/>
</dbReference>
<dbReference type="Gene3D" id="1.10.150.50">
    <property type="entry name" value="Transcription Factor, Ets-1"/>
    <property type="match status" value="1"/>
</dbReference>
<dbReference type="KEGG" id="bvz:BRAD3257_6810"/>
<proteinExistence type="predicted"/>
<dbReference type="GO" id="GO:0004016">
    <property type="term" value="F:adenylate cyclase activity"/>
    <property type="evidence" value="ECO:0007669"/>
    <property type="project" value="UniProtKB-ARBA"/>
</dbReference>
<dbReference type="Pfam" id="PF00211">
    <property type="entry name" value="Guanylate_cyc"/>
    <property type="match status" value="1"/>
</dbReference>
<dbReference type="GO" id="GO:0009190">
    <property type="term" value="P:cyclic nucleotide biosynthetic process"/>
    <property type="evidence" value="ECO:0007669"/>
    <property type="project" value="InterPro"/>
</dbReference>
<dbReference type="Proteomes" id="UP000246085">
    <property type="component" value="Chromosome BRAD3257"/>
</dbReference>
<dbReference type="InterPro" id="IPR041664">
    <property type="entry name" value="AAA_16"/>
</dbReference>
<sequence length="1124" mass="123468">MTAIAEWLASIGLSEYAGRFAENAIDLSVLGDLTEQDLKDLGVLLGHRRKMLRAIAELRGDVPPAAPTGSKKVPREGAERRQLTVMFCDLVGSSALSVRLDPEDLRAVIGAYHACIAEIITKSEGIIARYMGDGVLAYFGFPQAHEDDAEQAIRAGLALVDAVANLKTEVGAVLQVRVGIATGMVVVGELIGEGAAKEQGVIGETPNLAARLQALAMPGTVLICESTRRLTEGQFEYRNVGPAILKGWVEPLPAWEVLGTSGVESRFQALHQTRLTPPIGRDEEIDLLLRRWHNATRGEGSAVVLTGEPGIGKSHIAQALEERLKETEPHVTLRLFCSAHHTNSALYPFIRQLERAARFERTDSPDVKFVKLQALLAQSGAAADQIVPPLANLLSVPAGDRYQLPDLNPHKRKEITLAALLMQLNTLAARQPVFIAFEDAHWADPTSLELLTLTLERVPQLRALVLITARPDFMPPWPGHAHVTTVSLTRLNRRNGAALIERVTAGKTLPKEVTDQILARTDGIPLFVEELTKTVLETGLLHEQDDHYVLSRPLPPMAIPTTLHASLMARLDRLAPVREVAQIGAVVGREFSYELLSIVAGLPRERLDEALGQLVRSELIFCRGEIPRAVYTFKHALVRDAAYSGLLKSRRAALHAMIADAFERHFLEIVEAQPETIAHHLTEAGLFEKATGYWLLAGRKAAMRSANLEAIAQLERGIETTIHLADGERKDRLELDFAVALGPCLIATQGPASNKAVATFARARELCERLRDPPEQLQIMFWLTTASVIRGELPVAQETIAALLHLTETRGDRPALLNATRGQAMIRLFMGRLTDAREAIERAVAEFEASSEDDRLAARAAGQDAGVADLALMSWVLWLLGHFDAASARMDAAIQRADVINHPHSQAYACYYASVLHALRGELSRAQRYADRCRSLSEEHGFRQWHGLAQAVRGICVTMLDPSSSAVEEIRAAMDEYRGAGYQLGITALYVLLCPALLLGQDYETAMALIERGLTTTTRNSERIFEAELYRLKARTLMLRGSRDAGTELLQKALTTASAQRAKALELRAAMDLAAVWVEEGDREEAIKVLTPVYDWFTEGFETQDLKQARALLDQLRSTSARPR</sequence>
<dbReference type="SMART" id="SM00044">
    <property type="entry name" value="CYCc"/>
    <property type="match status" value="1"/>
</dbReference>
<dbReference type="GO" id="GO:0005737">
    <property type="term" value="C:cytoplasm"/>
    <property type="evidence" value="ECO:0007669"/>
    <property type="project" value="TreeGrafter"/>
</dbReference>
<dbReference type="EMBL" id="JAGIKT010000053">
    <property type="protein sequence ID" value="MBP0113916.1"/>
    <property type="molecule type" value="Genomic_DNA"/>
</dbReference>
<organism evidence="6 7">
    <name type="scientific">Bradyrhizobium vignae</name>
    <dbReference type="NCBI Taxonomy" id="1549949"/>
    <lineage>
        <taxon>Bacteria</taxon>
        <taxon>Pseudomonadati</taxon>
        <taxon>Pseudomonadota</taxon>
        <taxon>Alphaproteobacteria</taxon>
        <taxon>Hyphomicrobiales</taxon>
        <taxon>Nitrobacteraceae</taxon>
        <taxon>Bradyrhizobium</taxon>
    </lineage>
</organism>
<dbReference type="InterPro" id="IPR001660">
    <property type="entry name" value="SAM"/>
</dbReference>
<dbReference type="AlphaFoldDB" id="A0A2U3Q8K2"/>
<dbReference type="SUPFAM" id="SSF47769">
    <property type="entry name" value="SAM/Pointed domain"/>
    <property type="match status" value="1"/>
</dbReference>
<dbReference type="InterPro" id="IPR013761">
    <property type="entry name" value="SAM/pointed_sf"/>
</dbReference>
<dbReference type="SUPFAM" id="SSF52540">
    <property type="entry name" value="P-loop containing nucleoside triphosphate hydrolases"/>
    <property type="match status" value="1"/>
</dbReference>
<dbReference type="RefSeq" id="WP_122405004.1">
    <property type="nucleotide sequence ID" value="NZ_JAGIKT010000053.1"/>
</dbReference>
<keyword evidence="8" id="KW-1185">Reference proteome</keyword>
<dbReference type="GO" id="GO:0035556">
    <property type="term" value="P:intracellular signal transduction"/>
    <property type="evidence" value="ECO:0007669"/>
    <property type="project" value="InterPro"/>
</dbReference>
<name>A0A2U3Q8K2_9BRAD</name>
<gene>
    <name evidence="6" type="ORF">BRAD3257_6810</name>
    <name evidence="5" type="ORF">JWS04_23090</name>
</gene>
<dbReference type="PANTHER" id="PTHR16305">
    <property type="entry name" value="TESTICULAR SOLUBLE ADENYLYL CYCLASE"/>
    <property type="match status" value="1"/>
</dbReference>
<dbReference type="SUPFAM" id="SSF55073">
    <property type="entry name" value="Nucleotide cyclase"/>
    <property type="match status" value="1"/>
</dbReference>
<dbReference type="SUPFAM" id="SSF48452">
    <property type="entry name" value="TPR-like"/>
    <property type="match status" value="2"/>
</dbReference>
<evidence type="ECO:0000256" key="1">
    <source>
        <dbReference type="ARBA" id="ARBA00022741"/>
    </source>
</evidence>
<dbReference type="Proteomes" id="UP000669317">
    <property type="component" value="Unassembled WGS sequence"/>
</dbReference>
<reference evidence="5 8" key="2">
    <citation type="submission" date="2021-03" db="EMBL/GenBank/DDBJ databases">
        <title>Genome Sequence of Bradyrhizobium vignae strain ISRA400.</title>
        <authorList>
            <person name="Tisa L.S."/>
            <person name="Svistoonoff S."/>
            <person name="Hocher V."/>
            <person name="Fall S."/>
            <person name="Zaiya A."/>
            <person name="Naing D."/>
            <person name="Niang N."/>
            <person name="Diouf A."/>
            <person name="Dasylva M.C."/>
            <person name="Toure O."/>
            <person name="Gueye M."/>
            <person name="Gully D."/>
            <person name="Tisseyre P."/>
            <person name="Simpson S."/>
            <person name="Morris K."/>
            <person name="Thomas W.K."/>
        </authorList>
    </citation>
    <scope>NUCLEOTIDE SEQUENCE [LARGE SCALE GENOMIC DNA]</scope>
    <source>
        <strain evidence="5 8">ISRA400</strain>
    </source>
</reference>
<reference evidence="6 7" key="1">
    <citation type="submission" date="2018-03" db="EMBL/GenBank/DDBJ databases">
        <authorList>
            <person name="Gully D."/>
        </authorList>
    </citation>
    <scope>NUCLEOTIDE SEQUENCE [LARGE SCALE GENOMIC DNA]</scope>
    <source>
        <strain evidence="6">ORS3257</strain>
    </source>
</reference>
<dbReference type="SMART" id="SM00454">
    <property type="entry name" value="SAM"/>
    <property type="match status" value="1"/>
</dbReference>
<evidence type="ECO:0000259" key="4">
    <source>
        <dbReference type="PROSITE" id="PS50125"/>
    </source>
</evidence>
<dbReference type="PANTHER" id="PTHR16305:SF28">
    <property type="entry name" value="GUANYLATE CYCLASE DOMAIN-CONTAINING PROTEIN"/>
    <property type="match status" value="1"/>
</dbReference>
<evidence type="ECO:0000313" key="6">
    <source>
        <dbReference type="EMBL" id="SPP97686.1"/>
    </source>
</evidence>
<evidence type="ECO:0000313" key="7">
    <source>
        <dbReference type="Proteomes" id="UP000246085"/>
    </source>
</evidence>
<dbReference type="PROSITE" id="PS50125">
    <property type="entry name" value="GUANYLATE_CYCLASE_2"/>
    <property type="match status" value="1"/>
</dbReference>
<dbReference type="EMBL" id="LS398110">
    <property type="protein sequence ID" value="SPP97686.1"/>
    <property type="molecule type" value="Genomic_DNA"/>
</dbReference>
<dbReference type="Pfam" id="PF13191">
    <property type="entry name" value="AAA_16"/>
    <property type="match status" value="1"/>
</dbReference>
<dbReference type="CDD" id="cd07302">
    <property type="entry name" value="CHD"/>
    <property type="match status" value="1"/>
</dbReference>
<accession>A0A2U3Q8K2</accession>